<comment type="caution">
    <text evidence="4">The sequence shown here is derived from an EMBL/GenBank/DDBJ whole genome shotgun (WGS) entry which is preliminary data.</text>
</comment>
<dbReference type="Gene3D" id="1.25.40.20">
    <property type="entry name" value="Ankyrin repeat-containing domain"/>
    <property type="match status" value="2"/>
</dbReference>
<dbReference type="SUPFAM" id="SSF48403">
    <property type="entry name" value="Ankyrin repeat"/>
    <property type="match status" value="1"/>
</dbReference>
<evidence type="ECO:0000256" key="2">
    <source>
        <dbReference type="ARBA" id="ARBA00023043"/>
    </source>
</evidence>
<feature type="repeat" description="ANK" evidence="3">
    <location>
        <begin position="152"/>
        <end position="184"/>
    </location>
</feature>
<proteinExistence type="predicted"/>
<dbReference type="InterPro" id="IPR050745">
    <property type="entry name" value="Multifunctional_regulatory"/>
</dbReference>
<sequence>MAFLLPRATLDQLRRQASELLRACRAGDTAARARIRAVATTEDPTPDTARLALAREYGFDDWPQLEAEVGRRAVLDAVDVDALVTLIRNDPAQATAPMRHWCDHPLSAAPLSYVAMMRYDTADEVWRDVPGADGLARVLLAAGAPVGGEPGGTETPLITAASYGDPAVARVLIDAGADVHAVAAGQGAVPGGTALDHAAVFGMTRVVDVLVAAGARPAGIAMAAAAGDVGGWLDEDTDPADRIRALVMAARHERLPVIDRLVEAGTPVDAVGERWGGHPLRDALSRPAAVRRLLDHGADPNLRDGDGRTPLELCRSERARRPGEPGYAEVEAILAPITDRL</sequence>
<evidence type="ECO:0000256" key="3">
    <source>
        <dbReference type="PROSITE-ProRule" id="PRU00023"/>
    </source>
</evidence>
<dbReference type="PANTHER" id="PTHR24189:SF50">
    <property type="entry name" value="ANKYRIN REPEAT AND SOCS BOX PROTEIN 2"/>
    <property type="match status" value="1"/>
</dbReference>
<dbReference type="InterPro" id="IPR036770">
    <property type="entry name" value="Ankyrin_rpt-contain_sf"/>
</dbReference>
<dbReference type="Proteomes" id="UP001494902">
    <property type="component" value="Unassembled WGS sequence"/>
</dbReference>
<dbReference type="InterPro" id="IPR002110">
    <property type="entry name" value="Ankyrin_rpt"/>
</dbReference>
<dbReference type="SMART" id="SM00248">
    <property type="entry name" value="ANK"/>
    <property type="match status" value="4"/>
</dbReference>
<dbReference type="Pfam" id="PF00023">
    <property type="entry name" value="Ank"/>
    <property type="match status" value="1"/>
</dbReference>
<keyword evidence="2 3" id="KW-0040">ANK repeat</keyword>
<dbReference type="PROSITE" id="PS50088">
    <property type="entry name" value="ANK_REPEAT"/>
    <property type="match status" value="1"/>
</dbReference>
<keyword evidence="1" id="KW-0677">Repeat</keyword>
<protein>
    <submittedName>
        <fullName evidence="4">Ankyrin repeat domain-containing protein</fullName>
    </submittedName>
</protein>
<name>A0ABV1KB07_9PSEU</name>
<reference evidence="4 5" key="1">
    <citation type="submission" date="2024-03" db="EMBL/GenBank/DDBJ databases">
        <title>Draft genome sequence of Pseudonocardia nematodicida JCM 31783.</title>
        <authorList>
            <person name="Butdee W."/>
            <person name="Duangmal K."/>
        </authorList>
    </citation>
    <scope>NUCLEOTIDE SEQUENCE [LARGE SCALE GENOMIC DNA]</scope>
    <source>
        <strain evidence="4 5">JCM 31783</strain>
    </source>
</reference>
<dbReference type="RefSeq" id="WP_349298728.1">
    <property type="nucleotide sequence ID" value="NZ_JBEDNQ010000005.1"/>
</dbReference>
<evidence type="ECO:0000313" key="4">
    <source>
        <dbReference type="EMBL" id="MEQ3551656.1"/>
    </source>
</evidence>
<gene>
    <name evidence="4" type="ORF">WIS52_14365</name>
</gene>
<evidence type="ECO:0000313" key="5">
    <source>
        <dbReference type="Proteomes" id="UP001494902"/>
    </source>
</evidence>
<organism evidence="4 5">
    <name type="scientific">Pseudonocardia nematodicida</name>
    <dbReference type="NCBI Taxonomy" id="1206997"/>
    <lineage>
        <taxon>Bacteria</taxon>
        <taxon>Bacillati</taxon>
        <taxon>Actinomycetota</taxon>
        <taxon>Actinomycetes</taxon>
        <taxon>Pseudonocardiales</taxon>
        <taxon>Pseudonocardiaceae</taxon>
        <taxon>Pseudonocardia</taxon>
    </lineage>
</organism>
<evidence type="ECO:0000256" key="1">
    <source>
        <dbReference type="ARBA" id="ARBA00022737"/>
    </source>
</evidence>
<dbReference type="PANTHER" id="PTHR24189">
    <property type="entry name" value="MYOTROPHIN"/>
    <property type="match status" value="1"/>
</dbReference>
<accession>A0ABV1KB07</accession>
<dbReference type="EMBL" id="JBEDNQ010000005">
    <property type="protein sequence ID" value="MEQ3551656.1"/>
    <property type="molecule type" value="Genomic_DNA"/>
</dbReference>
<keyword evidence="5" id="KW-1185">Reference proteome</keyword>
<dbReference type="PROSITE" id="PS50297">
    <property type="entry name" value="ANK_REP_REGION"/>
    <property type="match status" value="1"/>
</dbReference>